<evidence type="ECO:0000256" key="6">
    <source>
        <dbReference type="ARBA" id="ARBA00023015"/>
    </source>
</evidence>
<feature type="domain" description="C2H2-type" evidence="12">
    <location>
        <begin position="194"/>
        <end position="221"/>
    </location>
</feature>
<evidence type="ECO:0000256" key="3">
    <source>
        <dbReference type="ARBA" id="ARBA00022737"/>
    </source>
</evidence>
<evidence type="ECO:0000256" key="11">
    <source>
        <dbReference type="SAM" id="MobiDB-lite"/>
    </source>
</evidence>
<evidence type="ECO:0000256" key="2">
    <source>
        <dbReference type="ARBA" id="ARBA00022723"/>
    </source>
</evidence>
<evidence type="ECO:0000259" key="12">
    <source>
        <dbReference type="PROSITE" id="PS50157"/>
    </source>
</evidence>
<keyword evidence="14" id="KW-1185">Reference proteome</keyword>
<feature type="domain" description="C2H2-type" evidence="12">
    <location>
        <begin position="104"/>
        <end position="134"/>
    </location>
</feature>
<dbReference type="InterPro" id="IPR036236">
    <property type="entry name" value="Znf_C2H2_sf"/>
</dbReference>
<feature type="non-terminal residue" evidence="13">
    <location>
        <position position="1"/>
    </location>
</feature>
<dbReference type="Pfam" id="PF00096">
    <property type="entry name" value="zf-C2H2"/>
    <property type="match status" value="5"/>
</dbReference>
<evidence type="ECO:0000313" key="13">
    <source>
        <dbReference type="EMBL" id="ODV83557.1"/>
    </source>
</evidence>
<dbReference type="SMART" id="SM00355">
    <property type="entry name" value="ZnF_C2H2"/>
    <property type="match status" value="9"/>
</dbReference>
<dbReference type="STRING" id="983967.A0A1E4SVR5"/>
<keyword evidence="7" id="KW-0238">DNA-binding</keyword>
<keyword evidence="6" id="KW-0805">Transcription regulation</keyword>
<dbReference type="InterPro" id="IPR051061">
    <property type="entry name" value="Zinc_finger_trans_reg"/>
</dbReference>
<keyword evidence="2" id="KW-0479">Metal-binding</keyword>
<feature type="domain" description="C2H2-type" evidence="12">
    <location>
        <begin position="306"/>
        <end position="333"/>
    </location>
</feature>
<dbReference type="EMBL" id="KV453862">
    <property type="protein sequence ID" value="ODV83557.1"/>
    <property type="molecule type" value="Genomic_DNA"/>
</dbReference>
<evidence type="ECO:0000256" key="8">
    <source>
        <dbReference type="ARBA" id="ARBA00023163"/>
    </source>
</evidence>
<dbReference type="OrthoDB" id="4748970at2759"/>
<dbReference type="SUPFAM" id="SSF57667">
    <property type="entry name" value="beta-beta-alpha zinc fingers"/>
    <property type="match status" value="4"/>
</dbReference>
<evidence type="ECO:0000256" key="1">
    <source>
        <dbReference type="ARBA" id="ARBA00004123"/>
    </source>
</evidence>
<dbReference type="Gene3D" id="3.30.160.60">
    <property type="entry name" value="Classic Zinc Finger"/>
    <property type="match status" value="5"/>
</dbReference>
<evidence type="ECO:0000256" key="7">
    <source>
        <dbReference type="ARBA" id="ARBA00023125"/>
    </source>
</evidence>
<feature type="non-terminal residue" evidence="13">
    <location>
        <position position="333"/>
    </location>
</feature>
<feature type="domain" description="C2H2-type" evidence="12">
    <location>
        <begin position="225"/>
        <end position="253"/>
    </location>
</feature>
<evidence type="ECO:0000256" key="10">
    <source>
        <dbReference type="PROSITE-ProRule" id="PRU00042"/>
    </source>
</evidence>
<feature type="domain" description="C2H2-type" evidence="12">
    <location>
        <begin position="46"/>
        <end position="75"/>
    </location>
</feature>
<dbReference type="AlphaFoldDB" id="A0A1E4SVR5"/>
<keyword evidence="9" id="KW-0539">Nucleus</keyword>
<feature type="compositionally biased region" description="Acidic residues" evidence="11">
    <location>
        <begin position="252"/>
        <end position="268"/>
    </location>
</feature>
<keyword evidence="8" id="KW-0804">Transcription</keyword>
<dbReference type="GO" id="GO:0008270">
    <property type="term" value="F:zinc ion binding"/>
    <property type="evidence" value="ECO:0007669"/>
    <property type="project" value="UniProtKB-KW"/>
</dbReference>
<dbReference type="PANTHER" id="PTHR46179">
    <property type="entry name" value="ZINC FINGER PROTEIN"/>
    <property type="match status" value="1"/>
</dbReference>
<dbReference type="PANTHER" id="PTHR46179:SF13">
    <property type="entry name" value="C2H2-TYPE DOMAIN-CONTAINING PROTEIN"/>
    <property type="match status" value="1"/>
</dbReference>
<evidence type="ECO:0000256" key="5">
    <source>
        <dbReference type="ARBA" id="ARBA00022833"/>
    </source>
</evidence>
<keyword evidence="5" id="KW-0862">Zinc</keyword>
<name>A0A1E4SVR5_9ASCO</name>
<dbReference type="FunFam" id="3.30.160.60:FF:000064">
    <property type="entry name" value="Early growth response protein 3"/>
    <property type="match status" value="1"/>
</dbReference>
<dbReference type="InterPro" id="IPR013087">
    <property type="entry name" value="Znf_C2H2_type"/>
</dbReference>
<dbReference type="PROSITE" id="PS50157">
    <property type="entry name" value="ZINC_FINGER_C2H2_2"/>
    <property type="match status" value="8"/>
</dbReference>
<comment type="subcellular location">
    <subcellularLocation>
        <location evidence="1">Nucleus</location>
    </subcellularLocation>
</comment>
<evidence type="ECO:0000313" key="14">
    <source>
        <dbReference type="Proteomes" id="UP000094801"/>
    </source>
</evidence>
<protein>
    <recommendedName>
        <fullName evidence="12">C2H2-type domain-containing protein</fullName>
    </recommendedName>
</protein>
<organism evidence="13 14">
    <name type="scientific">[Candida] arabinofermentans NRRL YB-2248</name>
    <dbReference type="NCBI Taxonomy" id="983967"/>
    <lineage>
        <taxon>Eukaryota</taxon>
        <taxon>Fungi</taxon>
        <taxon>Dikarya</taxon>
        <taxon>Ascomycota</taxon>
        <taxon>Saccharomycotina</taxon>
        <taxon>Pichiomycetes</taxon>
        <taxon>Pichiales</taxon>
        <taxon>Pichiaceae</taxon>
        <taxon>Ogataea</taxon>
        <taxon>Ogataea/Candida clade</taxon>
    </lineage>
</organism>
<keyword evidence="4 10" id="KW-0863">Zinc-finger</keyword>
<evidence type="ECO:0000256" key="4">
    <source>
        <dbReference type="ARBA" id="ARBA00022771"/>
    </source>
</evidence>
<dbReference type="Pfam" id="PF13894">
    <property type="entry name" value="zf-C2H2_4"/>
    <property type="match status" value="1"/>
</dbReference>
<keyword evidence="3" id="KW-0677">Repeat</keyword>
<feature type="region of interest" description="Disordered" evidence="11">
    <location>
        <begin position="249"/>
        <end position="274"/>
    </location>
</feature>
<reference evidence="14" key="1">
    <citation type="submission" date="2016-04" db="EMBL/GenBank/DDBJ databases">
        <title>Comparative genomics of biotechnologically important yeasts.</title>
        <authorList>
            <consortium name="DOE Joint Genome Institute"/>
            <person name="Riley R."/>
            <person name="Haridas S."/>
            <person name="Wolfe K.H."/>
            <person name="Lopes M.R."/>
            <person name="Hittinger C.T."/>
            <person name="Goker M."/>
            <person name="Salamov A."/>
            <person name="Wisecaver J."/>
            <person name="Long T.M."/>
            <person name="Aerts A.L."/>
            <person name="Barry K."/>
            <person name="Choi C."/>
            <person name="Clum A."/>
            <person name="Coughlan A.Y."/>
            <person name="Deshpande S."/>
            <person name="Douglass A.P."/>
            <person name="Hanson S.J."/>
            <person name="Klenk H.-P."/>
            <person name="Labutti K."/>
            <person name="Lapidus A."/>
            <person name="Lindquist E."/>
            <person name="Lipzen A."/>
            <person name="Meier-Kolthoff J.P."/>
            <person name="Ohm R.A."/>
            <person name="Otillar R.P."/>
            <person name="Pangilinan J."/>
            <person name="Peng Y."/>
            <person name="Rokas A."/>
            <person name="Rosa C.A."/>
            <person name="Scheuner C."/>
            <person name="Sibirny A.A."/>
            <person name="Slot J.C."/>
            <person name="Stielow J.B."/>
            <person name="Sun H."/>
            <person name="Kurtzman C.P."/>
            <person name="Blackwell M."/>
            <person name="Grigoriev I.V."/>
            <person name="Jeffries T.W."/>
        </authorList>
    </citation>
    <scope>NUCLEOTIDE SEQUENCE [LARGE SCALE GENOMIC DNA]</scope>
    <source>
        <strain evidence="14">NRRL YB-2248</strain>
    </source>
</reference>
<accession>A0A1E4SVR5</accession>
<dbReference type="GO" id="GO:0006357">
    <property type="term" value="P:regulation of transcription by RNA polymerase II"/>
    <property type="evidence" value="ECO:0007669"/>
    <property type="project" value="TreeGrafter"/>
</dbReference>
<dbReference type="PROSITE" id="PS00028">
    <property type="entry name" value="ZINC_FINGER_C2H2_1"/>
    <property type="match status" value="8"/>
</dbReference>
<gene>
    <name evidence="13" type="ORF">CANARDRAFT_181321</name>
</gene>
<feature type="domain" description="C2H2-type" evidence="12">
    <location>
        <begin position="78"/>
        <end position="100"/>
    </location>
</feature>
<dbReference type="GO" id="GO:0005634">
    <property type="term" value="C:nucleus"/>
    <property type="evidence" value="ECO:0007669"/>
    <property type="project" value="UniProtKB-SubCell"/>
</dbReference>
<proteinExistence type="predicted"/>
<dbReference type="GO" id="GO:0003677">
    <property type="term" value="F:DNA binding"/>
    <property type="evidence" value="ECO:0007669"/>
    <property type="project" value="UniProtKB-KW"/>
</dbReference>
<feature type="domain" description="C2H2-type" evidence="12">
    <location>
        <begin position="134"/>
        <end position="162"/>
    </location>
</feature>
<dbReference type="Proteomes" id="UP000094801">
    <property type="component" value="Unassembled WGS sequence"/>
</dbReference>
<sequence length="333" mass="38906">SASSSRSSSPSRVKKYLCTIPDCGRAYTRPSLLEQHQRSHTKDRPFQCTVTNCTESFTRKDHLNRHLLAHTSEESKPFHCSICGKGVNTKQHLKRHEKTHFKSFHCDHESCNESFYKHQSLKAHVNSVHDNQRLKCKECGKLFSRPGRLSEHYQRHHNTELEATKLVCEFPGCFKNFKIWSALQLHVKTDHPKIPCEICGKKCVGPSGLANHIKIHDEDKAILLWKCLYCSTKFLKKDELLKHYEELHPELESEEQEEQEEQEEEEHSMDEVLSSPVTKKLSKLLKTASPTSVLDMITSNIDERVIECPKPRCDRKFKKEYDLKRHLIWHEKR</sequence>
<feature type="domain" description="C2H2-type" evidence="12">
    <location>
        <begin position="16"/>
        <end position="45"/>
    </location>
</feature>
<evidence type="ECO:0000256" key="9">
    <source>
        <dbReference type="ARBA" id="ARBA00023242"/>
    </source>
</evidence>